<dbReference type="EMBL" id="CP006585">
    <property type="protein sequence ID" value="AGW14061.1"/>
    <property type="molecule type" value="Genomic_DNA"/>
</dbReference>
<dbReference type="Pfam" id="PF01075">
    <property type="entry name" value="Glyco_transf_9"/>
    <property type="match status" value="1"/>
</dbReference>
<keyword evidence="2 3" id="KW-0808">Transferase</keyword>
<evidence type="ECO:0000313" key="3">
    <source>
        <dbReference type="EMBL" id="AGW14061.1"/>
    </source>
</evidence>
<dbReference type="GO" id="GO:0009244">
    <property type="term" value="P:lipopolysaccharide core region biosynthetic process"/>
    <property type="evidence" value="ECO:0007669"/>
    <property type="project" value="TreeGrafter"/>
</dbReference>
<proteinExistence type="predicted"/>
<reference evidence="4" key="2">
    <citation type="submission" date="2013-07" db="EMBL/GenBank/DDBJ databases">
        <authorList>
            <person name="Morais-Silva F.O."/>
            <person name="Rezende A.M."/>
            <person name="Pimentel C."/>
            <person name="Resende D.M."/>
            <person name="Santos C.I."/>
            <person name="Clemente C."/>
            <person name="de Oliveira L.M."/>
            <person name="da Silva S.M."/>
            <person name="Costa D.A."/>
            <person name="Varela-Raposo A."/>
            <person name="Horacio E.C.A."/>
            <person name="Matos M."/>
            <person name="Flores O."/>
            <person name="Ruiz J.C."/>
            <person name="Rodrigues-Pousada C."/>
        </authorList>
    </citation>
    <scope>NUCLEOTIDE SEQUENCE [LARGE SCALE GENOMIC DNA]</scope>
    <source>
        <strain evidence="4">ATCC 19364 / DSM 1382 / NCIMB 9332 / VKM B-1759</strain>
    </source>
</reference>
<reference evidence="3 4" key="1">
    <citation type="journal article" date="2013" name="J. Bacteriol.">
        <title>Roles of HynAB and Ech, the only two hydrogenases found in the model sulfate reducer Desulfovibrio gigas.</title>
        <authorList>
            <person name="Morais-Silva F.O."/>
            <person name="Santos C.I."/>
            <person name="Rodrigues R."/>
            <person name="Pereira I.A."/>
            <person name="Rodrigues-Pousada C."/>
        </authorList>
    </citation>
    <scope>NUCLEOTIDE SEQUENCE [LARGE SCALE GENOMIC DNA]</scope>
    <source>
        <strain evidence="4">ATCC 19364 / DSM 1382 / NCIMB 9332 / VKM B-1759</strain>
    </source>
</reference>
<evidence type="ECO:0000313" key="4">
    <source>
        <dbReference type="Proteomes" id="UP000016587"/>
    </source>
</evidence>
<dbReference type="CDD" id="cd03789">
    <property type="entry name" value="GT9_LPS_heptosyltransferase"/>
    <property type="match status" value="1"/>
</dbReference>
<dbReference type="AlphaFoldDB" id="T2GD82"/>
<organism evidence="3 4">
    <name type="scientific">Megalodesulfovibrio gigas (strain ATCC 19364 / DSM 1382 / NCIMB 9332 / VKM B-1759)</name>
    <name type="common">Desulfovibrio gigas</name>
    <dbReference type="NCBI Taxonomy" id="1121448"/>
    <lineage>
        <taxon>Bacteria</taxon>
        <taxon>Pseudomonadati</taxon>
        <taxon>Thermodesulfobacteriota</taxon>
        <taxon>Desulfovibrionia</taxon>
        <taxon>Desulfovibrionales</taxon>
        <taxon>Desulfovibrionaceae</taxon>
        <taxon>Megalodesulfovibrio</taxon>
    </lineage>
</organism>
<dbReference type="InterPro" id="IPR051199">
    <property type="entry name" value="LPS_LOS_Heptosyltrfase"/>
</dbReference>
<dbReference type="Proteomes" id="UP000016587">
    <property type="component" value="Chromosome"/>
</dbReference>
<dbReference type="GO" id="GO:0005829">
    <property type="term" value="C:cytosol"/>
    <property type="evidence" value="ECO:0007669"/>
    <property type="project" value="TreeGrafter"/>
</dbReference>
<evidence type="ECO:0000256" key="1">
    <source>
        <dbReference type="ARBA" id="ARBA00022676"/>
    </source>
</evidence>
<protein>
    <submittedName>
        <fullName evidence="3">Putative glycosyltransferase</fullName>
    </submittedName>
</protein>
<dbReference type="OrthoDB" id="9795016at2"/>
<keyword evidence="1" id="KW-0328">Glycosyltransferase</keyword>
<dbReference type="Gene3D" id="3.40.50.2000">
    <property type="entry name" value="Glycogen Phosphorylase B"/>
    <property type="match status" value="1"/>
</dbReference>
<dbReference type="SUPFAM" id="SSF53756">
    <property type="entry name" value="UDP-Glycosyltransferase/glycogen phosphorylase"/>
    <property type="match status" value="1"/>
</dbReference>
<dbReference type="eggNOG" id="COG0859">
    <property type="taxonomic scope" value="Bacteria"/>
</dbReference>
<keyword evidence="4" id="KW-1185">Reference proteome</keyword>
<dbReference type="GO" id="GO:0008713">
    <property type="term" value="F:ADP-heptose-lipopolysaccharide heptosyltransferase activity"/>
    <property type="evidence" value="ECO:0007669"/>
    <property type="project" value="TreeGrafter"/>
</dbReference>
<dbReference type="STRING" id="1121448.DGI_2307"/>
<evidence type="ECO:0000256" key="2">
    <source>
        <dbReference type="ARBA" id="ARBA00022679"/>
    </source>
</evidence>
<name>T2GD82_MEGG1</name>
<dbReference type="PATRIC" id="fig|1121448.7.peg.1194"/>
<dbReference type="PANTHER" id="PTHR30160">
    <property type="entry name" value="TETRAACYLDISACCHARIDE 4'-KINASE-RELATED"/>
    <property type="match status" value="1"/>
</dbReference>
<dbReference type="RefSeq" id="WP_021761014.1">
    <property type="nucleotide sequence ID" value="NC_022444.1"/>
</dbReference>
<sequence length="322" mass="33820">MDGRKIILIHQGALGDFLLAWAGMLAVVRQGGSPVYWAGKPGYFPFVAPLGVKPADAPLRAAVAACYGATALPDPLAEARLVWFGLDRNPLPPALAADPRVLFVPMLDGQAPPAAVVAAALARHGLVVKEDAMAEFRRLFGPWSPSPDATVLLFPGSGHPRKCWPRDRFIALAQALQQAGEAVAFILGPNELEQGWSVPGFLAHTPDALPELASLLRGCRAVVGNDSGPMHLAGLLGVPGVAIFGPTSEHQWGPPGLMHLTADTPCRPCTRTTRDLHCPQARCMDAVTVQMVCHALMAAQGTSLSSQASCCSPGSVSNSRTT</sequence>
<dbReference type="KEGG" id="dgg:DGI_2307"/>
<gene>
    <name evidence="3" type="ORF">DGI_2307</name>
</gene>
<dbReference type="InterPro" id="IPR002201">
    <property type="entry name" value="Glyco_trans_9"/>
</dbReference>
<dbReference type="PANTHER" id="PTHR30160:SF1">
    <property type="entry name" value="LIPOPOLYSACCHARIDE 1,2-N-ACETYLGLUCOSAMINETRANSFERASE-RELATED"/>
    <property type="match status" value="1"/>
</dbReference>
<accession>T2GD82</accession>
<dbReference type="HOGENOM" id="CLU_038371_4_0_7"/>